<feature type="compositionally biased region" description="Low complexity" evidence="1">
    <location>
        <begin position="13"/>
        <end position="23"/>
    </location>
</feature>
<accession>A0A934UTY3</accession>
<dbReference type="RefSeq" id="WP_200113332.1">
    <property type="nucleotide sequence ID" value="NZ_JAEHOH010000001.1"/>
</dbReference>
<organism evidence="3 4">
    <name type="scientific">Leucobacter chromiisoli</name>
    <dbReference type="NCBI Taxonomy" id="2796471"/>
    <lineage>
        <taxon>Bacteria</taxon>
        <taxon>Bacillati</taxon>
        <taxon>Actinomycetota</taxon>
        <taxon>Actinomycetes</taxon>
        <taxon>Micrococcales</taxon>
        <taxon>Microbacteriaceae</taxon>
        <taxon>Leucobacter</taxon>
    </lineage>
</organism>
<evidence type="ECO:0000313" key="3">
    <source>
        <dbReference type="EMBL" id="MBK0417831.1"/>
    </source>
</evidence>
<evidence type="ECO:0000256" key="1">
    <source>
        <dbReference type="SAM" id="MobiDB-lite"/>
    </source>
</evidence>
<sequence length="129" mass="13351">MSISDPAGRHEPATAPEAEVPEQAPLAAEVGDPDPVIEETELQVGLQRSVRYSRVILGGAVVGALIAALISLLFPIEEGAEYTMGQVVGFMLLIGAALGLAVGGVFSLILGMIAKRQRGTGVAIQADMR</sequence>
<reference evidence="3" key="1">
    <citation type="submission" date="2020-12" db="EMBL/GenBank/DDBJ databases">
        <title>Leucobacter sp. CAS1, isolated from Chromium sludge.</title>
        <authorList>
            <person name="Xu Z."/>
        </authorList>
    </citation>
    <scope>NUCLEOTIDE SEQUENCE</scope>
    <source>
        <strain evidence="3">CSA1</strain>
    </source>
</reference>
<evidence type="ECO:0000256" key="2">
    <source>
        <dbReference type="SAM" id="Phobius"/>
    </source>
</evidence>
<evidence type="ECO:0000313" key="4">
    <source>
        <dbReference type="Proteomes" id="UP000608530"/>
    </source>
</evidence>
<feature type="transmembrane region" description="Helical" evidence="2">
    <location>
        <begin position="55"/>
        <end position="76"/>
    </location>
</feature>
<proteinExistence type="predicted"/>
<keyword evidence="4" id="KW-1185">Reference proteome</keyword>
<gene>
    <name evidence="3" type="ORF">JD276_02120</name>
</gene>
<dbReference type="AlphaFoldDB" id="A0A934UTY3"/>
<keyword evidence="2" id="KW-0812">Transmembrane</keyword>
<dbReference type="Proteomes" id="UP000608530">
    <property type="component" value="Unassembled WGS sequence"/>
</dbReference>
<keyword evidence="2" id="KW-0472">Membrane</keyword>
<dbReference type="EMBL" id="JAEHOH010000001">
    <property type="protein sequence ID" value="MBK0417831.1"/>
    <property type="molecule type" value="Genomic_DNA"/>
</dbReference>
<comment type="caution">
    <text evidence="3">The sequence shown here is derived from an EMBL/GenBank/DDBJ whole genome shotgun (WGS) entry which is preliminary data.</text>
</comment>
<feature type="region of interest" description="Disordered" evidence="1">
    <location>
        <begin position="1"/>
        <end position="23"/>
    </location>
</feature>
<feature type="transmembrane region" description="Helical" evidence="2">
    <location>
        <begin position="88"/>
        <end position="110"/>
    </location>
</feature>
<name>A0A934UTY3_9MICO</name>
<keyword evidence="2" id="KW-1133">Transmembrane helix</keyword>
<protein>
    <submittedName>
        <fullName evidence="3">Uncharacterized protein</fullName>
    </submittedName>
</protein>